<keyword evidence="3" id="KW-1185">Reference proteome</keyword>
<reference evidence="2 3" key="1">
    <citation type="journal article" date="2015" name="Int. J. Syst. Evol. Microbiol.">
        <title>Methanoculleus sediminis sp. nov., a methanogen from sediments near a submarine mud volcano.</title>
        <authorList>
            <person name="Chen S.C."/>
            <person name="Chen M.F."/>
            <person name="Lai M.C."/>
            <person name="Weng C.Y."/>
            <person name="Wu S.Y."/>
            <person name="Lin S."/>
            <person name="Yang T.F."/>
            <person name="Chen P.C."/>
        </authorList>
    </citation>
    <scope>NUCLEOTIDE SEQUENCE [LARGE SCALE GENOMIC DNA]</scope>
    <source>
        <strain evidence="2 3">S3Fa</strain>
    </source>
</reference>
<protein>
    <submittedName>
        <fullName evidence="2">Molybdopterin dinucleotide-binding protein</fullName>
    </submittedName>
</protein>
<accession>A0A0H1QYF4</accession>
<sequence>MTFLMITGRTVNQGVTVENKTSPEYAAETSTCFMHEFDMMELGLDDGDAVRVTGPCGEVVMRAAASPEVEMGTVFVPYGPYANHIVAAGTRSTGMPDFKSHEVEIEPADEEPKLVHELMEDLGGLAYDR</sequence>
<dbReference type="PIRSF" id="PIRSF015873">
    <property type="entry name" value="FwdD"/>
    <property type="match status" value="1"/>
</dbReference>
<dbReference type="InterPro" id="IPR006657">
    <property type="entry name" value="MoPterin_dinucl-bd_dom"/>
</dbReference>
<dbReference type="SUPFAM" id="SSF50692">
    <property type="entry name" value="ADC-like"/>
    <property type="match status" value="1"/>
</dbReference>
<dbReference type="PATRIC" id="fig|1550566.3.peg.1761"/>
<proteinExistence type="predicted"/>
<evidence type="ECO:0000259" key="1">
    <source>
        <dbReference type="Pfam" id="PF01568"/>
    </source>
</evidence>
<organism evidence="2 3">
    <name type="scientific">Methanoculleus sediminis</name>
    <dbReference type="NCBI Taxonomy" id="1550566"/>
    <lineage>
        <taxon>Archaea</taxon>
        <taxon>Methanobacteriati</taxon>
        <taxon>Methanobacteriota</taxon>
        <taxon>Stenosarchaea group</taxon>
        <taxon>Methanomicrobia</taxon>
        <taxon>Methanomicrobiales</taxon>
        <taxon>Methanomicrobiaceae</taxon>
        <taxon>Methanoculleus</taxon>
    </lineage>
</organism>
<dbReference type="EMBL" id="JXOJ01000003">
    <property type="protein sequence ID" value="KLK87945.1"/>
    <property type="molecule type" value="Genomic_DNA"/>
</dbReference>
<evidence type="ECO:0000313" key="3">
    <source>
        <dbReference type="Proteomes" id="UP000035301"/>
    </source>
</evidence>
<dbReference type="STRING" id="1550566.SZ63_08085"/>
<dbReference type="OrthoDB" id="116806at2157"/>
<dbReference type="AlphaFoldDB" id="A0A0H1QYF4"/>
<feature type="domain" description="Molybdopterin dinucleotide-binding" evidence="1">
    <location>
        <begin position="3"/>
        <end position="100"/>
    </location>
</feature>
<dbReference type="Pfam" id="PF01568">
    <property type="entry name" value="Molydop_binding"/>
    <property type="match status" value="1"/>
</dbReference>
<gene>
    <name evidence="2" type="ORF">SZ63_08085</name>
</gene>
<dbReference type="GO" id="GO:0016491">
    <property type="term" value="F:oxidoreductase activity"/>
    <property type="evidence" value="ECO:0007669"/>
    <property type="project" value="InterPro"/>
</dbReference>
<dbReference type="RefSeq" id="WP_048184062.1">
    <property type="nucleotide sequence ID" value="NZ_JXOJ01000003.1"/>
</dbReference>
<dbReference type="GO" id="GO:0043546">
    <property type="term" value="F:molybdopterin cofactor binding"/>
    <property type="evidence" value="ECO:0007669"/>
    <property type="project" value="InterPro"/>
</dbReference>
<evidence type="ECO:0000313" key="2">
    <source>
        <dbReference type="EMBL" id="KLK87945.1"/>
    </source>
</evidence>
<comment type="caution">
    <text evidence="2">The sequence shown here is derived from an EMBL/GenBank/DDBJ whole genome shotgun (WGS) entry which is preliminary data.</text>
</comment>
<dbReference type="InterPro" id="IPR009010">
    <property type="entry name" value="Asp_de-COase-like_dom_sf"/>
</dbReference>
<dbReference type="InterPro" id="IPR012040">
    <property type="entry name" value="Formylmethanofuran_DH_dsu"/>
</dbReference>
<name>A0A0H1QYF4_9EURY</name>
<dbReference type="Proteomes" id="UP000035301">
    <property type="component" value="Unassembled WGS sequence"/>
</dbReference>
<dbReference type="Gene3D" id="2.40.40.20">
    <property type="match status" value="1"/>
</dbReference>